<evidence type="ECO:0000313" key="3">
    <source>
        <dbReference type="Proteomes" id="UP000499080"/>
    </source>
</evidence>
<organism evidence="2 3">
    <name type="scientific">Araneus ventricosus</name>
    <name type="common">Orbweaver spider</name>
    <name type="synonym">Epeira ventricosa</name>
    <dbReference type="NCBI Taxonomy" id="182803"/>
    <lineage>
        <taxon>Eukaryota</taxon>
        <taxon>Metazoa</taxon>
        <taxon>Ecdysozoa</taxon>
        <taxon>Arthropoda</taxon>
        <taxon>Chelicerata</taxon>
        <taxon>Arachnida</taxon>
        <taxon>Araneae</taxon>
        <taxon>Araneomorphae</taxon>
        <taxon>Entelegynae</taxon>
        <taxon>Araneoidea</taxon>
        <taxon>Araneidae</taxon>
        <taxon>Araneus</taxon>
    </lineage>
</organism>
<feature type="compositionally biased region" description="Basic and acidic residues" evidence="1">
    <location>
        <begin position="1"/>
        <end position="17"/>
    </location>
</feature>
<dbReference type="EMBL" id="BGPR01090796">
    <property type="protein sequence ID" value="GBM20761.1"/>
    <property type="molecule type" value="Genomic_DNA"/>
</dbReference>
<keyword evidence="3" id="KW-1185">Reference proteome</keyword>
<comment type="caution">
    <text evidence="2">The sequence shown here is derived from an EMBL/GenBank/DDBJ whole genome shotgun (WGS) entry which is preliminary data.</text>
</comment>
<feature type="region of interest" description="Disordered" evidence="1">
    <location>
        <begin position="1"/>
        <end position="38"/>
    </location>
</feature>
<accession>A0A4Y2DVH2</accession>
<gene>
    <name evidence="2" type="ORF">AVEN_217995_1</name>
</gene>
<evidence type="ECO:0000313" key="2">
    <source>
        <dbReference type="EMBL" id="GBM20761.1"/>
    </source>
</evidence>
<proteinExistence type="predicted"/>
<reference evidence="2 3" key="1">
    <citation type="journal article" date="2019" name="Sci. Rep.">
        <title>Orb-weaving spider Araneus ventricosus genome elucidates the spidroin gene catalogue.</title>
        <authorList>
            <person name="Kono N."/>
            <person name="Nakamura H."/>
            <person name="Ohtoshi R."/>
            <person name="Moran D.A.P."/>
            <person name="Shinohara A."/>
            <person name="Yoshida Y."/>
            <person name="Fujiwara M."/>
            <person name="Mori M."/>
            <person name="Tomita M."/>
            <person name="Arakawa K."/>
        </authorList>
    </citation>
    <scope>NUCLEOTIDE SEQUENCE [LARGE SCALE GENOMIC DNA]</scope>
</reference>
<dbReference type="Proteomes" id="UP000499080">
    <property type="component" value="Unassembled WGS sequence"/>
</dbReference>
<protein>
    <submittedName>
        <fullName evidence="2">Uncharacterized protein</fullName>
    </submittedName>
</protein>
<evidence type="ECO:0000256" key="1">
    <source>
        <dbReference type="SAM" id="MobiDB-lite"/>
    </source>
</evidence>
<sequence>MGKNEIGKIGKDKESGKDNNSGKAGAPDTFDELSHSLKEDDFDDDVNEMLRAEILEMGKCSKKPLEGICTVTEAVRNEMIEHFGVFLLAAKNLQRRLATSN</sequence>
<name>A0A4Y2DVH2_ARAVE</name>
<dbReference type="AlphaFoldDB" id="A0A4Y2DVH2"/>